<feature type="compositionally biased region" description="Polar residues" evidence="1">
    <location>
        <begin position="88"/>
        <end position="111"/>
    </location>
</feature>
<organism evidence="4 5">
    <name type="scientific">Tigheibacillus jepli</name>
    <dbReference type="NCBI Taxonomy" id="3035914"/>
    <lineage>
        <taxon>Bacteria</taxon>
        <taxon>Bacillati</taxon>
        <taxon>Bacillota</taxon>
        <taxon>Bacilli</taxon>
        <taxon>Bacillales</taxon>
        <taxon>Bacillaceae</taxon>
        <taxon>Tigheibacillus</taxon>
    </lineage>
</organism>
<feature type="domain" description="SPOR" evidence="3">
    <location>
        <begin position="124"/>
        <end position="202"/>
    </location>
</feature>
<dbReference type="InterPro" id="IPR036680">
    <property type="entry name" value="SPOR-like_sf"/>
</dbReference>
<dbReference type="PROSITE" id="PS51724">
    <property type="entry name" value="SPOR"/>
    <property type="match status" value="1"/>
</dbReference>
<feature type="region of interest" description="Disordered" evidence="1">
    <location>
        <begin position="88"/>
        <end position="114"/>
    </location>
</feature>
<proteinExistence type="predicted"/>
<comment type="caution">
    <text evidence="4">The sequence shown here is derived from an EMBL/GenBank/DDBJ whole genome shotgun (WGS) entry which is preliminary data.</text>
</comment>
<name>A0ABU5CIW6_9BACI</name>
<keyword evidence="5" id="KW-1185">Reference proteome</keyword>
<evidence type="ECO:0000313" key="5">
    <source>
        <dbReference type="Proteomes" id="UP001228376"/>
    </source>
</evidence>
<accession>A0ABU5CIW6</accession>
<protein>
    <recommendedName>
        <fullName evidence="3">SPOR domain-containing protein</fullName>
    </recommendedName>
</protein>
<feature type="transmembrane region" description="Helical" evidence="2">
    <location>
        <begin position="60"/>
        <end position="82"/>
    </location>
</feature>
<dbReference type="Proteomes" id="UP001228376">
    <property type="component" value="Unassembled WGS sequence"/>
</dbReference>
<reference evidence="4 5" key="1">
    <citation type="submission" date="2023-10" db="EMBL/GenBank/DDBJ databases">
        <title>179-bfca-hs.</title>
        <authorList>
            <person name="Miliotis G."/>
            <person name="Sengupta P."/>
            <person name="Hameed A."/>
            <person name="Chuvochina M."/>
            <person name="Mcdonagh F."/>
            <person name="Simpson A.C."/>
            <person name="Singh N.K."/>
            <person name="Rekha P.D."/>
            <person name="Raman K."/>
            <person name="Hugenholtz P."/>
            <person name="Venkateswaran K."/>
        </authorList>
    </citation>
    <scope>NUCLEOTIDE SEQUENCE [LARGE SCALE GENOMIC DNA]</scope>
    <source>
        <strain evidence="4 5">179-BFC-A-HS</strain>
    </source>
</reference>
<evidence type="ECO:0000313" key="4">
    <source>
        <dbReference type="EMBL" id="MDY0405445.1"/>
    </source>
</evidence>
<feature type="compositionally biased region" description="Basic and acidic residues" evidence="1">
    <location>
        <begin position="14"/>
        <end position="29"/>
    </location>
</feature>
<dbReference type="InterPro" id="IPR007730">
    <property type="entry name" value="SPOR-like_dom"/>
</dbReference>
<dbReference type="Gene3D" id="3.30.70.1070">
    <property type="entry name" value="Sporulation related repeat"/>
    <property type="match status" value="1"/>
</dbReference>
<evidence type="ECO:0000259" key="3">
    <source>
        <dbReference type="PROSITE" id="PS51724"/>
    </source>
</evidence>
<gene>
    <name evidence="4" type="ORF">P5G51_008575</name>
</gene>
<dbReference type="RefSeq" id="WP_306065548.1">
    <property type="nucleotide sequence ID" value="NZ_JAROCA020000001.1"/>
</dbReference>
<dbReference type="EMBL" id="JAROCA020000001">
    <property type="protein sequence ID" value="MDY0405445.1"/>
    <property type="molecule type" value="Genomic_DNA"/>
</dbReference>
<keyword evidence="2" id="KW-1133">Transmembrane helix</keyword>
<keyword evidence="2" id="KW-0472">Membrane</keyword>
<evidence type="ECO:0000256" key="1">
    <source>
        <dbReference type="SAM" id="MobiDB-lite"/>
    </source>
</evidence>
<dbReference type="SUPFAM" id="SSF110997">
    <property type="entry name" value="Sporulation related repeat"/>
    <property type="match status" value="1"/>
</dbReference>
<sequence>MEKRRPIIVHLNEEKVPIKQDTDRGQSFKRDHHPTVKINRPNSARKKSPEKKIPPFLKKILFAMFSAVGIGLLLGFIMLHLFGNMESSGPTSQQVPVNHLKNQPNTNQADQQMKGAGNAEEKTLAGLQAFVLQGGIFSESANAENTARGFASAGYPSFIWEQDGQFFLLVGIEDSKNAAVQAAKKMKENNFDVYAKEWQVAKRKLPLNKEESEWLAAFANVWNSAVKQMSMQGKVDASEWKELAEMSPQKSQVLEKMQQEAAALAKQNASAGKGEIQMQLLRIWYDYGQLNKE</sequence>
<feature type="region of interest" description="Disordered" evidence="1">
    <location>
        <begin position="14"/>
        <end position="50"/>
    </location>
</feature>
<evidence type="ECO:0000256" key="2">
    <source>
        <dbReference type="SAM" id="Phobius"/>
    </source>
</evidence>
<keyword evidence="2" id="KW-0812">Transmembrane</keyword>